<organism evidence="2 3">
    <name type="scientific">Tetrahymena thermophila (strain SB210)</name>
    <dbReference type="NCBI Taxonomy" id="312017"/>
    <lineage>
        <taxon>Eukaryota</taxon>
        <taxon>Sar</taxon>
        <taxon>Alveolata</taxon>
        <taxon>Ciliophora</taxon>
        <taxon>Intramacronucleata</taxon>
        <taxon>Oligohymenophorea</taxon>
        <taxon>Hymenostomatida</taxon>
        <taxon>Tetrahymenina</taxon>
        <taxon>Tetrahymenidae</taxon>
        <taxon>Tetrahymena</taxon>
    </lineage>
</organism>
<dbReference type="GeneID" id="7836904"/>
<reference evidence="3" key="1">
    <citation type="journal article" date="2006" name="PLoS Biol.">
        <title>Macronuclear genome sequence of the ciliate Tetrahymena thermophila, a model eukaryote.</title>
        <authorList>
            <person name="Eisen J.A."/>
            <person name="Coyne R.S."/>
            <person name="Wu M."/>
            <person name="Wu D."/>
            <person name="Thiagarajan M."/>
            <person name="Wortman J.R."/>
            <person name="Badger J.H."/>
            <person name="Ren Q."/>
            <person name="Amedeo P."/>
            <person name="Jones K.M."/>
            <person name="Tallon L.J."/>
            <person name="Delcher A.L."/>
            <person name="Salzberg S.L."/>
            <person name="Silva J.C."/>
            <person name="Haas B.J."/>
            <person name="Majoros W.H."/>
            <person name="Farzad M."/>
            <person name="Carlton J.M."/>
            <person name="Smith R.K. Jr."/>
            <person name="Garg J."/>
            <person name="Pearlman R.E."/>
            <person name="Karrer K.M."/>
            <person name="Sun L."/>
            <person name="Manning G."/>
            <person name="Elde N.C."/>
            <person name="Turkewitz A.P."/>
            <person name="Asai D.J."/>
            <person name="Wilkes D.E."/>
            <person name="Wang Y."/>
            <person name="Cai H."/>
            <person name="Collins K."/>
            <person name="Stewart B.A."/>
            <person name="Lee S.R."/>
            <person name="Wilamowska K."/>
            <person name="Weinberg Z."/>
            <person name="Ruzzo W.L."/>
            <person name="Wloga D."/>
            <person name="Gaertig J."/>
            <person name="Frankel J."/>
            <person name="Tsao C.-C."/>
            <person name="Gorovsky M.A."/>
            <person name="Keeling P.J."/>
            <person name="Waller R.F."/>
            <person name="Patron N.J."/>
            <person name="Cherry J.M."/>
            <person name="Stover N.A."/>
            <person name="Krieger C.J."/>
            <person name="del Toro C."/>
            <person name="Ryder H.F."/>
            <person name="Williamson S.C."/>
            <person name="Barbeau R.A."/>
            <person name="Hamilton E.P."/>
            <person name="Orias E."/>
        </authorList>
    </citation>
    <scope>NUCLEOTIDE SEQUENCE [LARGE SCALE GENOMIC DNA]</scope>
    <source>
        <strain evidence="3">SB210</strain>
    </source>
</reference>
<keyword evidence="3" id="KW-1185">Reference proteome</keyword>
<dbReference type="KEGG" id="tet:TTHERM_00490928"/>
<evidence type="ECO:0000313" key="3">
    <source>
        <dbReference type="Proteomes" id="UP000009168"/>
    </source>
</evidence>
<feature type="region of interest" description="Disordered" evidence="1">
    <location>
        <begin position="495"/>
        <end position="563"/>
    </location>
</feature>
<name>A4VDR9_TETTS</name>
<feature type="compositionally biased region" description="Low complexity" evidence="1">
    <location>
        <begin position="509"/>
        <end position="563"/>
    </location>
</feature>
<dbReference type="PANTHER" id="PTHR42264">
    <property type="entry name" value="EPHRIN_REC_LIKE DOMAIN-CONTAINING PROTEIN"/>
    <property type="match status" value="1"/>
</dbReference>
<accession>A4VDR9</accession>
<evidence type="ECO:0000256" key="1">
    <source>
        <dbReference type="SAM" id="MobiDB-lite"/>
    </source>
</evidence>
<dbReference type="RefSeq" id="XP_001471360.2">
    <property type="nucleotide sequence ID" value="XM_001471310.2"/>
</dbReference>
<dbReference type="AlphaFoldDB" id="A4VDR9"/>
<evidence type="ECO:0000313" key="2">
    <source>
        <dbReference type="EMBL" id="EDK31678.2"/>
    </source>
</evidence>
<protein>
    <submittedName>
        <fullName evidence="2">Uncharacterized protein</fullName>
    </submittedName>
</protein>
<proteinExistence type="predicted"/>
<dbReference type="Proteomes" id="UP000009168">
    <property type="component" value="Unassembled WGS sequence"/>
</dbReference>
<sequence length="563" mass="64994">MDQDIFEIRNFRLVPPKNQIKTQSTTRHPLQGIQQGMDYVIVDGEKLQPTEDFGTVYVGEQLKAMAQIRYKQGYNQVLDYVNIEIIVQKQDDKKPTKIAEARVKDIKGGDDINVPFSLKIEQEKQYNIAFFIKYKAKPFINNPSSAPIIPENQKTRQYRISPKLPFLIEKSVISDLYPTYYLEYSLQAKTQIDFLFKTVSFIPEDLFESQLISLDSSGLVCLKPEEKEKIIFKVDVKPYAMDEYKNLFLRDQATISLGSLFLEWGICGAYMNKSEEVPLEKYDIELQFAEKPELSIKKISKCRLIVSNPTRQIRKAKIFLNNFDMDGIKVLGLDNSIVTFSEENQYQFELGVHLLPLGPGIQFIKGLNFRVENTNKNCTIRKMLQVLVKTQDELLQFPSQQNRMNEVIDFFADNFDSTNNQVSQQSTQATQYQPKMQENDDIQDFFTDTTSQAANNVYAFNSNQNQQNTQYQQNNNNVNNSNSNKQNLDSIFDDNLLDFDSTNSQPGANFNSSNNNYNNNNNNNNINSSQNNSNNNINNQFNNNFQNNNENNYNNNNNNLDLL</sequence>
<gene>
    <name evidence="2" type="ORF">TTHERM_00490928</name>
</gene>
<dbReference type="EMBL" id="GG662691">
    <property type="protein sequence ID" value="EDK31678.2"/>
    <property type="molecule type" value="Genomic_DNA"/>
</dbReference>
<dbReference type="InParanoid" id="A4VDR9"/>
<dbReference type="HOGENOM" id="CLU_651341_0_0_1"/>